<dbReference type="InterPro" id="IPR051372">
    <property type="entry name" value="CWC21"/>
</dbReference>
<keyword evidence="4" id="KW-0747">Spliceosome</keyword>
<evidence type="ECO:0000256" key="6">
    <source>
        <dbReference type="ARBA" id="ARBA00023242"/>
    </source>
</evidence>
<evidence type="ECO:0000256" key="1">
    <source>
        <dbReference type="ARBA" id="ARBA00004123"/>
    </source>
</evidence>
<dbReference type="GO" id="GO:0005681">
    <property type="term" value="C:spliceosomal complex"/>
    <property type="evidence" value="ECO:0007669"/>
    <property type="project" value="UniProtKB-KW"/>
</dbReference>
<dbReference type="OrthoDB" id="1111094at2759"/>
<comment type="caution">
    <text evidence="9">The sequence shown here is derived from an EMBL/GenBank/DDBJ whole genome shotgun (WGS) entry which is preliminary data.</text>
</comment>
<evidence type="ECO:0000313" key="10">
    <source>
        <dbReference type="Proteomes" id="UP000886595"/>
    </source>
</evidence>
<dbReference type="InterPro" id="IPR013170">
    <property type="entry name" value="mRNA_splic_Cwf21_dom"/>
</dbReference>
<dbReference type="Proteomes" id="UP000886595">
    <property type="component" value="Unassembled WGS sequence"/>
</dbReference>
<feature type="compositionally biased region" description="Low complexity" evidence="7">
    <location>
        <begin position="407"/>
        <end position="418"/>
    </location>
</feature>
<evidence type="ECO:0000256" key="7">
    <source>
        <dbReference type="SAM" id="MobiDB-lite"/>
    </source>
</evidence>
<protein>
    <recommendedName>
        <fullName evidence="8">CWF21 domain-containing protein</fullName>
    </recommendedName>
</protein>
<keyword evidence="10" id="KW-1185">Reference proteome</keyword>
<dbReference type="PANTHER" id="PTHR36562">
    <property type="entry name" value="SERINE/ARGININE REPETITIVE MATRIX 2"/>
    <property type="match status" value="1"/>
</dbReference>
<dbReference type="GO" id="GO:0006397">
    <property type="term" value="P:mRNA processing"/>
    <property type="evidence" value="ECO:0007669"/>
    <property type="project" value="UniProtKB-KW"/>
</dbReference>
<feature type="compositionally biased region" description="Basic and acidic residues" evidence="7">
    <location>
        <begin position="349"/>
        <end position="362"/>
    </location>
</feature>
<evidence type="ECO:0000256" key="4">
    <source>
        <dbReference type="ARBA" id="ARBA00022728"/>
    </source>
</evidence>
<accession>A0A8X7PAV2</accession>
<keyword evidence="6" id="KW-0539">Nucleus</keyword>
<keyword evidence="5" id="KW-0508">mRNA splicing</keyword>
<sequence length="425" mass="48939">MYNGIGLQTARGSGTNGYVQTNKFFVRLRMNGNGGKGFADDQGTAGLSKKPNKDIVEHDRKRQIHLKLAVLEDELSDSEIAHKIEEERLNFEATAAVCDAKISDTQTHKVAARKEKQMEAGSVRKRDVKDGKCEESKKQRGDDGVKRHNKTRHDDMKMFKARKQESDSDSDSSISSSDSDSDSGDKRRRKATKKRCRSVSSESEVESDDSMKLMKSHKKSRPSNLSDSEDETQQLRKKEESNRGGPKQKREEPNHLKDKDYSGYSETDYVDKKQLRSKVEAYSGGMTQQREVKKKLQETLMTVSLKDESYQRGRKHVREDEDYNHHGRDMDDAGQRRGTVKDDEDEDGYNQRKMDRYRGRASDEEDNDRDRNRQRRERVKDRCIGDKEDRFRGDVAAGKRHREYSYKGRSGRSSGKRSSYGDRDH</sequence>
<dbReference type="CDD" id="cd21372">
    <property type="entry name" value="cwf21_CWC21-like"/>
    <property type="match status" value="1"/>
</dbReference>
<feature type="region of interest" description="Disordered" evidence="7">
    <location>
        <begin position="109"/>
        <end position="275"/>
    </location>
</feature>
<feature type="compositionally biased region" description="Basic and acidic residues" evidence="7">
    <location>
        <begin position="233"/>
        <end position="261"/>
    </location>
</feature>
<organism evidence="9 10">
    <name type="scientific">Brassica carinata</name>
    <name type="common">Ethiopian mustard</name>
    <name type="synonym">Abyssinian cabbage</name>
    <dbReference type="NCBI Taxonomy" id="52824"/>
    <lineage>
        <taxon>Eukaryota</taxon>
        <taxon>Viridiplantae</taxon>
        <taxon>Streptophyta</taxon>
        <taxon>Embryophyta</taxon>
        <taxon>Tracheophyta</taxon>
        <taxon>Spermatophyta</taxon>
        <taxon>Magnoliopsida</taxon>
        <taxon>eudicotyledons</taxon>
        <taxon>Gunneridae</taxon>
        <taxon>Pentapetalae</taxon>
        <taxon>rosids</taxon>
        <taxon>malvids</taxon>
        <taxon>Brassicales</taxon>
        <taxon>Brassicaceae</taxon>
        <taxon>Brassiceae</taxon>
        <taxon>Brassica</taxon>
    </lineage>
</organism>
<comment type="subcellular location">
    <subcellularLocation>
        <location evidence="1">Nucleus</location>
    </subcellularLocation>
</comment>
<evidence type="ECO:0000313" key="9">
    <source>
        <dbReference type="EMBL" id="KAG2247805.1"/>
    </source>
</evidence>
<evidence type="ECO:0000259" key="8">
    <source>
        <dbReference type="Pfam" id="PF08312"/>
    </source>
</evidence>
<feature type="compositionally biased region" description="Basic and acidic residues" evidence="7">
    <location>
        <begin position="378"/>
        <end position="393"/>
    </location>
</feature>
<reference evidence="9 10" key="1">
    <citation type="submission" date="2020-02" db="EMBL/GenBank/DDBJ databases">
        <authorList>
            <person name="Ma Q."/>
            <person name="Huang Y."/>
            <person name="Song X."/>
            <person name="Pei D."/>
        </authorList>
    </citation>
    <scope>NUCLEOTIDE SEQUENCE [LARGE SCALE GENOMIC DNA]</scope>
    <source>
        <strain evidence="9">Sxm20200214</strain>
        <tissue evidence="9">Leaf</tissue>
    </source>
</reference>
<feature type="compositionally biased region" description="Basic and acidic residues" evidence="7">
    <location>
        <begin position="305"/>
        <end position="341"/>
    </location>
</feature>
<keyword evidence="3" id="KW-0507">mRNA processing</keyword>
<dbReference type="GO" id="GO:0008380">
    <property type="term" value="P:RNA splicing"/>
    <property type="evidence" value="ECO:0007669"/>
    <property type="project" value="UniProtKB-KW"/>
</dbReference>
<feature type="region of interest" description="Disordered" evidence="7">
    <location>
        <begin position="302"/>
        <end position="425"/>
    </location>
</feature>
<evidence type="ECO:0000256" key="2">
    <source>
        <dbReference type="ARBA" id="ARBA00005954"/>
    </source>
</evidence>
<evidence type="ECO:0000256" key="3">
    <source>
        <dbReference type="ARBA" id="ARBA00022664"/>
    </source>
</evidence>
<evidence type="ECO:0000256" key="5">
    <source>
        <dbReference type="ARBA" id="ARBA00023187"/>
    </source>
</evidence>
<gene>
    <name evidence="9" type="ORF">Bca52824_087433</name>
</gene>
<feature type="compositionally biased region" description="Basic residues" evidence="7">
    <location>
        <begin position="186"/>
        <end position="197"/>
    </location>
</feature>
<dbReference type="AlphaFoldDB" id="A0A8X7PAV2"/>
<dbReference type="Pfam" id="PF08312">
    <property type="entry name" value="cwf21"/>
    <property type="match status" value="1"/>
</dbReference>
<dbReference type="EMBL" id="JAAMPC010000017">
    <property type="protein sequence ID" value="KAG2247805.1"/>
    <property type="molecule type" value="Genomic_DNA"/>
</dbReference>
<dbReference type="PANTHER" id="PTHR36562:SF5">
    <property type="entry name" value="SERINE_ARGININE REPETITIVE MATRIX 2"/>
    <property type="match status" value="1"/>
</dbReference>
<feature type="domain" description="CWF21" evidence="8">
    <location>
        <begin position="57"/>
        <end position="88"/>
    </location>
</feature>
<name>A0A8X7PAV2_BRACI</name>
<comment type="similarity">
    <text evidence="2">Belongs to the CWC21 family.</text>
</comment>
<proteinExistence type="inferred from homology"/>
<feature type="region of interest" description="Disordered" evidence="7">
    <location>
        <begin position="36"/>
        <end position="56"/>
    </location>
</feature>
<feature type="compositionally biased region" description="Basic and acidic residues" evidence="7">
    <location>
        <begin position="112"/>
        <end position="166"/>
    </location>
</feature>